<keyword evidence="5" id="KW-1185">Reference proteome</keyword>
<evidence type="ECO:0000256" key="1">
    <source>
        <dbReference type="SAM" id="Coils"/>
    </source>
</evidence>
<dbReference type="OrthoDB" id="343070at2759"/>
<keyword evidence="3" id="KW-0732">Signal</keyword>
<dbReference type="AlphaFoldDB" id="A0A843TPJ9"/>
<reference evidence="4" key="1">
    <citation type="submission" date="2017-07" db="EMBL/GenBank/DDBJ databases">
        <title>Taro Niue Genome Assembly and Annotation.</title>
        <authorList>
            <person name="Atibalentja N."/>
            <person name="Keating K."/>
            <person name="Fields C.J."/>
        </authorList>
    </citation>
    <scope>NUCLEOTIDE SEQUENCE</scope>
    <source>
        <strain evidence="4">Niue_2</strain>
        <tissue evidence="4">Leaf</tissue>
    </source>
</reference>
<feature type="signal peptide" evidence="3">
    <location>
        <begin position="1"/>
        <end position="20"/>
    </location>
</feature>
<feature type="region of interest" description="Disordered" evidence="2">
    <location>
        <begin position="38"/>
        <end position="75"/>
    </location>
</feature>
<evidence type="ECO:0000313" key="4">
    <source>
        <dbReference type="EMBL" id="MQL71937.1"/>
    </source>
</evidence>
<dbReference type="EMBL" id="NMUH01000113">
    <property type="protein sequence ID" value="MQL71937.1"/>
    <property type="molecule type" value="Genomic_DNA"/>
</dbReference>
<comment type="caution">
    <text evidence="4">The sequence shown here is derived from an EMBL/GenBank/DDBJ whole genome shotgun (WGS) entry which is preliminary data.</text>
</comment>
<evidence type="ECO:0000256" key="3">
    <source>
        <dbReference type="SAM" id="SignalP"/>
    </source>
</evidence>
<organism evidence="4 5">
    <name type="scientific">Colocasia esculenta</name>
    <name type="common">Wild taro</name>
    <name type="synonym">Arum esculentum</name>
    <dbReference type="NCBI Taxonomy" id="4460"/>
    <lineage>
        <taxon>Eukaryota</taxon>
        <taxon>Viridiplantae</taxon>
        <taxon>Streptophyta</taxon>
        <taxon>Embryophyta</taxon>
        <taxon>Tracheophyta</taxon>
        <taxon>Spermatophyta</taxon>
        <taxon>Magnoliopsida</taxon>
        <taxon>Liliopsida</taxon>
        <taxon>Araceae</taxon>
        <taxon>Aroideae</taxon>
        <taxon>Colocasieae</taxon>
        <taxon>Colocasia</taxon>
    </lineage>
</organism>
<feature type="compositionally biased region" description="Basic and acidic residues" evidence="2">
    <location>
        <begin position="40"/>
        <end position="55"/>
    </location>
</feature>
<sequence length="279" mass="32076">MRPTLLLASCWSLYIQGVKGCWKKAMKAASLQGFKAARLPSKESTQRREEKEKKNNRPATRIPQEEDSKAKDPWKIFKRSLSPSEGRSLLHGSTLKQSGLNVSVWNRVRLDQEVSKKAHEQLVERVRTLEKDLSGSRNDLTTIRLERDKAVLEAQFAKEKLDSYMKEFEHQSTVDSIQSADEVREVMLGPSPFQIKGGNLLMKSTPNLFSEAKVQKEQRFEENMLRKKFDSTWSIRPSSMNITTSKTRARGSVKHLQNSTLRRKISKEGPRISWHQHLS</sequence>
<feature type="compositionally biased region" description="Basic and acidic residues" evidence="2">
    <location>
        <begin position="63"/>
        <end position="75"/>
    </location>
</feature>
<dbReference type="Proteomes" id="UP000652761">
    <property type="component" value="Unassembled WGS sequence"/>
</dbReference>
<evidence type="ECO:0000256" key="2">
    <source>
        <dbReference type="SAM" id="MobiDB-lite"/>
    </source>
</evidence>
<feature type="coiled-coil region" evidence="1">
    <location>
        <begin position="119"/>
        <end position="167"/>
    </location>
</feature>
<feature type="region of interest" description="Disordered" evidence="2">
    <location>
        <begin position="250"/>
        <end position="279"/>
    </location>
</feature>
<protein>
    <submittedName>
        <fullName evidence="4">Uncharacterized protein</fullName>
    </submittedName>
</protein>
<proteinExistence type="predicted"/>
<keyword evidence="1" id="KW-0175">Coiled coil</keyword>
<name>A0A843TPJ9_COLES</name>
<feature type="chain" id="PRO_5032370023" evidence="3">
    <location>
        <begin position="21"/>
        <end position="279"/>
    </location>
</feature>
<gene>
    <name evidence="4" type="ORF">Taro_004263</name>
</gene>
<evidence type="ECO:0000313" key="5">
    <source>
        <dbReference type="Proteomes" id="UP000652761"/>
    </source>
</evidence>
<accession>A0A843TPJ9</accession>